<dbReference type="SUPFAM" id="SSF88874">
    <property type="entry name" value="Receptor-binding domain of short tail fibre protein gp12"/>
    <property type="match status" value="1"/>
</dbReference>
<dbReference type="InterPro" id="IPR037053">
    <property type="entry name" value="Phage_tail_collar_dom_sf"/>
</dbReference>
<dbReference type="Pfam" id="PF07484">
    <property type="entry name" value="Collar"/>
    <property type="match status" value="1"/>
</dbReference>
<dbReference type="RefSeq" id="WP_202858897.1">
    <property type="nucleotide sequence ID" value="NZ_JAEUGD010000066.1"/>
</dbReference>
<reference evidence="2" key="1">
    <citation type="submission" date="2021-01" db="EMBL/GenBank/DDBJ databases">
        <title>Fulvivirga kasyanovii gen. nov., sp nov., a novel member of the phylum Bacteroidetes isolated from seawater in a mussel farm.</title>
        <authorList>
            <person name="Zhao L.-H."/>
            <person name="Wang Z.-J."/>
        </authorList>
    </citation>
    <scope>NUCLEOTIDE SEQUENCE</scope>
    <source>
        <strain evidence="2">29W222</strain>
    </source>
</reference>
<keyword evidence="3" id="KW-1185">Reference proteome</keyword>
<name>A0A937G3L7_9BACT</name>
<dbReference type="Gene3D" id="3.90.1340.10">
    <property type="entry name" value="Phage tail collar domain"/>
    <property type="match status" value="1"/>
</dbReference>
<comment type="caution">
    <text evidence="2">The sequence shown here is derived from an EMBL/GenBank/DDBJ whole genome shotgun (WGS) entry which is preliminary data.</text>
</comment>
<sequence>MEGTISEIRYFGPTWSPRNWFPCDGRLLAISQFTAFFSLIGTLYGGDGRTTFALPDLRGRVPIGAGYGPGLTPRSNGQKGGAQTVTLNILEIPSHNHTAITSNPTVNSATATVRVNANSSSGTNPSGNYLGVDQAAPIYESSANGTMASDAVQITGINFNPINTTIGNTGGNLSHENMQPWACILPIICYQGIFPSRN</sequence>
<accession>A0A937G3L7</accession>
<gene>
    <name evidence="2" type="ORF">JMN32_23870</name>
</gene>
<evidence type="ECO:0000313" key="2">
    <source>
        <dbReference type="EMBL" id="MBL6449370.1"/>
    </source>
</evidence>
<evidence type="ECO:0000313" key="3">
    <source>
        <dbReference type="Proteomes" id="UP000614216"/>
    </source>
</evidence>
<dbReference type="InterPro" id="IPR011083">
    <property type="entry name" value="Phage_tail_collar_dom"/>
</dbReference>
<dbReference type="AlphaFoldDB" id="A0A937G3L7"/>
<dbReference type="EMBL" id="JAEUGD010000066">
    <property type="protein sequence ID" value="MBL6449370.1"/>
    <property type="molecule type" value="Genomic_DNA"/>
</dbReference>
<protein>
    <submittedName>
        <fullName evidence="2">Phage tail protein</fullName>
    </submittedName>
</protein>
<dbReference type="Proteomes" id="UP000614216">
    <property type="component" value="Unassembled WGS sequence"/>
</dbReference>
<evidence type="ECO:0000259" key="1">
    <source>
        <dbReference type="Pfam" id="PF07484"/>
    </source>
</evidence>
<feature type="domain" description="Phage tail collar" evidence="1">
    <location>
        <begin position="7"/>
        <end position="62"/>
    </location>
</feature>
<proteinExistence type="predicted"/>
<organism evidence="2 3">
    <name type="scientific">Fulvivirga marina</name>
    <dbReference type="NCBI Taxonomy" id="2494733"/>
    <lineage>
        <taxon>Bacteria</taxon>
        <taxon>Pseudomonadati</taxon>
        <taxon>Bacteroidota</taxon>
        <taxon>Cytophagia</taxon>
        <taxon>Cytophagales</taxon>
        <taxon>Fulvivirgaceae</taxon>
        <taxon>Fulvivirga</taxon>
    </lineage>
</organism>